<gene>
    <name evidence="1" type="primary">ATP23_2</name>
    <name evidence="1" type="ORF">EV182_007691</name>
</gene>
<feature type="non-terminal residue" evidence="1">
    <location>
        <position position="128"/>
    </location>
</feature>
<reference evidence="1" key="1">
    <citation type="submission" date="2022-06" db="EMBL/GenBank/DDBJ databases">
        <title>Phylogenomic reconstructions and comparative analyses of Kickxellomycotina fungi.</title>
        <authorList>
            <person name="Reynolds N.K."/>
            <person name="Stajich J.E."/>
            <person name="Barry K."/>
            <person name="Grigoriev I.V."/>
            <person name="Crous P."/>
            <person name="Smith M.E."/>
        </authorList>
    </citation>
    <scope>NUCLEOTIDE SEQUENCE</scope>
    <source>
        <strain evidence="1">RSA 2271</strain>
    </source>
</reference>
<sequence>MSESSPSSTTTIAVPAAFAALSVDEKQAVNTWSRYFKQLTGIGLSKEELGNREARKQREAEEIACDRCERWRDELLKSSPIVKFMSDHLRRSGFVADGSTMPCVKCEELRSGGFSPEEGIQLCWNRFF</sequence>
<protein>
    <submittedName>
        <fullName evidence="1">Mitochondrial inner membrane protease atp23</fullName>
    </submittedName>
</protein>
<evidence type="ECO:0000313" key="1">
    <source>
        <dbReference type="EMBL" id="KAJ1676683.1"/>
    </source>
</evidence>
<keyword evidence="2" id="KW-1185">Reference proteome</keyword>
<keyword evidence="1" id="KW-0378">Hydrolase</keyword>
<organism evidence="1 2">
    <name type="scientific">Spiromyces aspiralis</name>
    <dbReference type="NCBI Taxonomy" id="68401"/>
    <lineage>
        <taxon>Eukaryota</taxon>
        <taxon>Fungi</taxon>
        <taxon>Fungi incertae sedis</taxon>
        <taxon>Zoopagomycota</taxon>
        <taxon>Kickxellomycotina</taxon>
        <taxon>Kickxellomycetes</taxon>
        <taxon>Kickxellales</taxon>
        <taxon>Kickxellaceae</taxon>
        <taxon>Spiromyces</taxon>
    </lineage>
</organism>
<accession>A0ACC1HLM5</accession>
<dbReference type="Proteomes" id="UP001145114">
    <property type="component" value="Unassembled WGS sequence"/>
</dbReference>
<dbReference type="EMBL" id="JAMZIH010003661">
    <property type="protein sequence ID" value="KAJ1676683.1"/>
    <property type="molecule type" value="Genomic_DNA"/>
</dbReference>
<comment type="caution">
    <text evidence="1">The sequence shown here is derived from an EMBL/GenBank/DDBJ whole genome shotgun (WGS) entry which is preliminary data.</text>
</comment>
<proteinExistence type="predicted"/>
<evidence type="ECO:0000313" key="2">
    <source>
        <dbReference type="Proteomes" id="UP001145114"/>
    </source>
</evidence>
<keyword evidence="1" id="KW-0645">Protease</keyword>
<name>A0ACC1HLM5_9FUNG</name>